<comment type="cofactor">
    <cofactor evidence="1">
        <name>Mn(2+)</name>
        <dbReference type="ChEBI" id="CHEBI:29035"/>
    </cofactor>
</comment>
<evidence type="ECO:0000256" key="1">
    <source>
        <dbReference type="ARBA" id="ARBA00001936"/>
    </source>
</evidence>
<evidence type="ECO:0000313" key="9">
    <source>
        <dbReference type="EMBL" id="GAA5146010.1"/>
    </source>
</evidence>
<dbReference type="CDD" id="cd16278">
    <property type="entry name" value="metallo-hydrolase-like_MBL-fold"/>
    <property type="match status" value="1"/>
</dbReference>
<gene>
    <name evidence="9" type="ORF">GCM10023321_04780</name>
</gene>
<keyword evidence="4" id="KW-0378">Hydrolase</keyword>
<proteinExistence type="predicted"/>
<evidence type="ECO:0000256" key="3">
    <source>
        <dbReference type="ARBA" id="ARBA00022723"/>
    </source>
</evidence>
<dbReference type="Gene3D" id="1.10.10.10">
    <property type="entry name" value="Winged helix-like DNA-binding domain superfamily/Winged helix DNA-binding domain"/>
    <property type="match status" value="1"/>
</dbReference>
<dbReference type="Pfam" id="PF17778">
    <property type="entry name" value="WHD_BLACT"/>
    <property type="match status" value="1"/>
</dbReference>
<dbReference type="EMBL" id="BAABJP010000001">
    <property type="protein sequence ID" value="GAA5146010.1"/>
    <property type="molecule type" value="Genomic_DNA"/>
</dbReference>
<dbReference type="InterPro" id="IPR039121">
    <property type="entry name" value="NUDT19"/>
</dbReference>
<dbReference type="Gene3D" id="3.60.15.10">
    <property type="entry name" value="Ribonuclease Z/Hydroxyacylglutathione hydrolase-like"/>
    <property type="match status" value="1"/>
</dbReference>
<name>A0ABP9PHX3_9PSEU</name>
<evidence type="ECO:0000256" key="2">
    <source>
        <dbReference type="ARBA" id="ARBA00001946"/>
    </source>
</evidence>
<comment type="cofactor">
    <cofactor evidence="2">
        <name>Mg(2+)</name>
        <dbReference type="ChEBI" id="CHEBI:18420"/>
    </cofactor>
</comment>
<evidence type="ECO:0000259" key="8">
    <source>
        <dbReference type="PROSITE" id="PS51462"/>
    </source>
</evidence>
<dbReference type="InterPro" id="IPR036866">
    <property type="entry name" value="RibonucZ/Hydroxyglut_hydro"/>
</dbReference>
<keyword evidence="5" id="KW-0460">Magnesium</keyword>
<accession>A0ABP9PHX3</accession>
<dbReference type="SUPFAM" id="SSF56281">
    <property type="entry name" value="Metallo-hydrolase/oxidoreductase"/>
    <property type="match status" value="1"/>
</dbReference>
<dbReference type="Proteomes" id="UP001428817">
    <property type="component" value="Unassembled WGS sequence"/>
</dbReference>
<dbReference type="SMART" id="SM00849">
    <property type="entry name" value="Lactamase_B"/>
    <property type="match status" value="1"/>
</dbReference>
<evidence type="ECO:0000256" key="7">
    <source>
        <dbReference type="SAM" id="MobiDB-lite"/>
    </source>
</evidence>
<evidence type="ECO:0000256" key="6">
    <source>
        <dbReference type="ARBA" id="ARBA00023211"/>
    </source>
</evidence>
<sequence length="536" mass="58201">MSVDSPVTPRPAATVLLLRDTPAGLEVFLQHRVRAMAFASNMHVFPGGGVDERDRANGVDWVGPSPAEWAERLGQPEELSRALVCAAVRETFEECGVLLAGGPDGPLTPSANELARARSELVDQRASLAEVLSRRGWSLRTDLLHAWSNWITPEVEPRRYDTVFFLAELPDGQQADDRTSEVRSAGWRRPGDAAEDGQAGRILLMPPTSVSLRQLADFPDVAAALRASEARPITPFIPRARRDGNRMLVELPENEGIIAVPLPPRKPKQAKRGLLPGRPEHPLYEKPRQVTPTASVLLADNPGPMTLEGTNTWLLRGPDSERFIVIDPGYEEEGHLRLIAEQGPVAQILLTHRHDDHAQGARRLAELTGAPVRALDPSLVLGDEGLGEGAVVAAAGVELRVLATPGHTSDSLCFLLDDAVLTGDTVLGRGTTVIDHPDGKLGEYLDSLRRLAELPPGVAVLPGHGPELADAGVIAREYLAHREERLDQIRAALRDLGPDATARQIVELVYADVDQILWPAAEWSVEAQLTYLRTPT</sequence>
<keyword evidence="6" id="KW-0464">Manganese</keyword>
<dbReference type="CDD" id="cd18870">
    <property type="entry name" value="NUDIX_AcylCoAdiphos_Nudt19"/>
    <property type="match status" value="1"/>
</dbReference>
<dbReference type="SUPFAM" id="SSF55811">
    <property type="entry name" value="Nudix"/>
    <property type="match status" value="1"/>
</dbReference>
<evidence type="ECO:0000256" key="4">
    <source>
        <dbReference type="ARBA" id="ARBA00022801"/>
    </source>
</evidence>
<dbReference type="PROSITE" id="PS51462">
    <property type="entry name" value="NUDIX"/>
    <property type="match status" value="1"/>
</dbReference>
<dbReference type="PANTHER" id="PTHR12318:SF0">
    <property type="entry name" value="ACYL-COENZYME A DIPHOSPHATASE NUDT19"/>
    <property type="match status" value="1"/>
</dbReference>
<dbReference type="Gene3D" id="3.90.79.10">
    <property type="entry name" value="Nucleoside Triphosphate Pyrophosphohydrolase"/>
    <property type="match status" value="1"/>
</dbReference>
<organism evidence="9 10">
    <name type="scientific">Pseudonocardia eucalypti</name>
    <dbReference type="NCBI Taxonomy" id="648755"/>
    <lineage>
        <taxon>Bacteria</taxon>
        <taxon>Bacillati</taxon>
        <taxon>Actinomycetota</taxon>
        <taxon>Actinomycetes</taxon>
        <taxon>Pseudonocardiales</taxon>
        <taxon>Pseudonocardiaceae</taxon>
        <taxon>Pseudonocardia</taxon>
    </lineage>
</organism>
<keyword evidence="10" id="KW-1185">Reference proteome</keyword>
<dbReference type="InterPro" id="IPR015797">
    <property type="entry name" value="NUDIX_hydrolase-like_dom_sf"/>
</dbReference>
<feature type="domain" description="Nudix hydrolase" evidence="8">
    <location>
        <begin position="8"/>
        <end position="210"/>
    </location>
</feature>
<dbReference type="InterPro" id="IPR000086">
    <property type="entry name" value="NUDIX_hydrolase_dom"/>
</dbReference>
<dbReference type="InterPro" id="IPR036388">
    <property type="entry name" value="WH-like_DNA-bd_sf"/>
</dbReference>
<dbReference type="InterPro" id="IPR001279">
    <property type="entry name" value="Metallo-B-lactamas"/>
</dbReference>
<reference evidence="10" key="1">
    <citation type="journal article" date="2019" name="Int. J. Syst. Evol. Microbiol.">
        <title>The Global Catalogue of Microorganisms (GCM) 10K type strain sequencing project: providing services to taxonomists for standard genome sequencing and annotation.</title>
        <authorList>
            <consortium name="The Broad Institute Genomics Platform"/>
            <consortium name="The Broad Institute Genome Sequencing Center for Infectious Disease"/>
            <person name="Wu L."/>
            <person name="Ma J."/>
        </authorList>
    </citation>
    <scope>NUCLEOTIDE SEQUENCE [LARGE SCALE GENOMIC DNA]</scope>
    <source>
        <strain evidence="10">JCM 18303</strain>
    </source>
</reference>
<comment type="caution">
    <text evidence="9">The sequence shown here is derived from an EMBL/GenBank/DDBJ whole genome shotgun (WGS) entry which is preliminary data.</text>
</comment>
<feature type="region of interest" description="Disordered" evidence="7">
    <location>
        <begin position="175"/>
        <end position="197"/>
    </location>
</feature>
<dbReference type="InterPro" id="IPR041516">
    <property type="entry name" value="LACTB2_WH"/>
</dbReference>
<evidence type="ECO:0000256" key="5">
    <source>
        <dbReference type="ARBA" id="ARBA00022842"/>
    </source>
</evidence>
<evidence type="ECO:0000313" key="10">
    <source>
        <dbReference type="Proteomes" id="UP001428817"/>
    </source>
</evidence>
<protein>
    <recommendedName>
        <fullName evidence="8">Nudix hydrolase domain-containing protein</fullName>
    </recommendedName>
</protein>
<keyword evidence="3" id="KW-0479">Metal-binding</keyword>
<dbReference type="PANTHER" id="PTHR12318">
    <property type="entry name" value="TESTOSTERONE-REGULATED PROTEIN RP2"/>
    <property type="match status" value="1"/>
</dbReference>
<dbReference type="Pfam" id="PF00753">
    <property type="entry name" value="Lactamase_B"/>
    <property type="match status" value="1"/>
</dbReference>